<evidence type="ECO:0000256" key="3">
    <source>
        <dbReference type="ARBA" id="ARBA00022475"/>
    </source>
</evidence>
<dbReference type="FunFam" id="1.20.1070.10:FF:000076">
    <property type="entry name" value="Endothelin receptor type B"/>
    <property type="match status" value="1"/>
</dbReference>
<feature type="transmembrane region" description="Helical" evidence="15">
    <location>
        <begin position="190"/>
        <end position="212"/>
    </location>
</feature>
<organism evidence="18 19">
    <name type="scientific">Parambassis ranga</name>
    <name type="common">Indian glassy fish</name>
    <dbReference type="NCBI Taxonomy" id="210632"/>
    <lineage>
        <taxon>Eukaryota</taxon>
        <taxon>Metazoa</taxon>
        <taxon>Chordata</taxon>
        <taxon>Craniata</taxon>
        <taxon>Vertebrata</taxon>
        <taxon>Euteleostomi</taxon>
        <taxon>Actinopterygii</taxon>
        <taxon>Neopterygii</taxon>
        <taxon>Teleostei</taxon>
        <taxon>Neoteleostei</taxon>
        <taxon>Acanthomorphata</taxon>
        <taxon>Ovalentaria</taxon>
        <taxon>Ambassidae</taxon>
        <taxon>Parambassis</taxon>
    </lineage>
</organism>
<keyword evidence="10 14" id="KW-0675">Receptor</keyword>
<feature type="chain" id="PRO_5027790422" description="Endothelin receptor type B" evidence="16">
    <location>
        <begin position="20"/>
        <end position="403"/>
    </location>
</feature>
<keyword evidence="4 14" id="KW-0812">Transmembrane</keyword>
<dbReference type="GO" id="GO:0008217">
    <property type="term" value="P:regulation of blood pressure"/>
    <property type="evidence" value="ECO:0007669"/>
    <property type="project" value="InterPro"/>
</dbReference>
<name>A0A6P7HKL0_9TELE</name>
<dbReference type="PANTHER" id="PTHR46099:SF3">
    <property type="entry name" value="ENDOTHELIN RECEPTOR TYPE B"/>
    <property type="match status" value="1"/>
</dbReference>
<evidence type="ECO:0000256" key="8">
    <source>
        <dbReference type="ARBA" id="ARBA00023139"/>
    </source>
</evidence>
<keyword evidence="9" id="KW-1015">Disulfide bond</keyword>
<dbReference type="InParanoid" id="A0A6P7HKL0"/>
<keyword evidence="3" id="KW-1003">Cell membrane</keyword>
<dbReference type="PRINTS" id="PR00571">
    <property type="entry name" value="ENDOTHELINBR"/>
</dbReference>
<dbReference type="GO" id="GO:0048484">
    <property type="term" value="P:enteric nervous system development"/>
    <property type="evidence" value="ECO:0007669"/>
    <property type="project" value="InterPro"/>
</dbReference>
<dbReference type="OrthoDB" id="10037617at2759"/>
<keyword evidence="18" id="KW-1185">Reference proteome</keyword>
<evidence type="ECO:0000256" key="14">
    <source>
        <dbReference type="RuleBase" id="RU000688"/>
    </source>
</evidence>
<evidence type="ECO:0000256" key="11">
    <source>
        <dbReference type="ARBA" id="ARBA00023224"/>
    </source>
</evidence>
<evidence type="ECO:0000256" key="7">
    <source>
        <dbReference type="ARBA" id="ARBA00023136"/>
    </source>
</evidence>
<keyword evidence="5 15" id="KW-1133">Transmembrane helix</keyword>
<evidence type="ECO:0000256" key="16">
    <source>
        <dbReference type="SAM" id="SignalP"/>
    </source>
</evidence>
<dbReference type="Pfam" id="PF00001">
    <property type="entry name" value="7tm_1"/>
    <property type="match status" value="1"/>
</dbReference>
<proteinExistence type="inferred from homology"/>
<dbReference type="PRINTS" id="PR00237">
    <property type="entry name" value="GPCRRHODOPSN"/>
</dbReference>
<evidence type="ECO:0000256" key="15">
    <source>
        <dbReference type="SAM" id="Phobius"/>
    </source>
</evidence>
<protein>
    <recommendedName>
        <fullName evidence="2">Endothelin receptor type B</fullName>
    </recommendedName>
    <alternativeName>
        <fullName evidence="13">Endothelin receptor non-selective type</fullName>
    </alternativeName>
</protein>
<evidence type="ECO:0000256" key="5">
    <source>
        <dbReference type="ARBA" id="ARBA00022989"/>
    </source>
</evidence>
<feature type="transmembrane region" description="Helical" evidence="15">
    <location>
        <begin position="295"/>
        <end position="316"/>
    </location>
</feature>
<dbReference type="GeneID" id="114426117"/>
<evidence type="ECO:0000259" key="17">
    <source>
        <dbReference type="PROSITE" id="PS50262"/>
    </source>
</evidence>
<evidence type="ECO:0000256" key="4">
    <source>
        <dbReference type="ARBA" id="ARBA00022692"/>
    </source>
</evidence>
<reference evidence="19" key="1">
    <citation type="submission" date="2025-08" db="UniProtKB">
        <authorList>
            <consortium name="RefSeq"/>
        </authorList>
    </citation>
    <scope>IDENTIFICATION</scope>
</reference>
<dbReference type="PROSITE" id="PS50262">
    <property type="entry name" value="G_PROTEIN_RECEP_F1_2"/>
    <property type="match status" value="1"/>
</dbReference>
<feature type="transmembrane region" description="Helical" evidence="15">
    <location>
        <begin position="116"/>
        <end position="137"/>
    </location>
</feature>
<gene>
    <name evidence="19" type="primary">ednrbb</name>
</gene>
<dbReference type="InterPro" id="IPR000499">
    <property type="entry name" value="Endthln_rcpt"/>
</dbReference>
<sequence length="403" mass="45371">MRTVTLVLCLGCILVGGKANDQHSEPLPAVAVSETVSSGLLKLEKQNSNSSIHPPQVAGPNTPLPPMCSKSAGIRDTFKYVNITVSLLVFVVGIVGNSALLKIIYVNKSMRSGPNILIASLAFGDLIHIVIDIPINAYRLMAEDWPFGLVLCKLIPFIQKTSVGITVLSLCALSVDRYRAVVSWNQIKGVWVSVWTAIEITLIWVISILLAVPEVVGFDMITMDYKEKHLRICLLHPMQTTQFMQFYKAVKDWWLFGFYFCMPLVWTAVLYTLMTRKMLRNTENTLSDHIKQRKEVAKTVFCLVIVFALCWLPLYLSRILKLTIYDEKDPNRCQLLSVFLVLDYFGINMASLNSCINPIALYIVSKRFKRCFKACLCSHCLPAQAVTHDEVQSVLKSRMQDQA</sequence>
<feature type="transmembrane region" description="Helical" evidence="15">
    <location>
        <begin position="253"/>
        <end position="274"/>
    </location>
</feature>
<dbReference type="Gene3D" id="1.20.1070.10">
    <property type="entry name" value="Rhodopsin 7-helix transmembrane proteins"/>
    <property type="match status" value="1"/>
</dbReference>
<dbReference type="AlphaFoldDB" id="A0A6P7HKL0"/>
<dbReference type="GO" id="GO:0048066">
    <property type="term" value="P:developmental pigmentation"/>
    <property type="evidence" value="ECO:0007669"/>
    <property type="project" value="TreeGrafter"/>
</dbReference>
<comment type="subcellular location">
    <subcellularLocation>
        <location evidence="1">Cell membrane</location>
        <topology evidence="1">Multi-pass membrane protein</topology>
    </subcellularLocation>
</comment>
<dbReference type="PRINTS" id="PR00366">
    <property type="entry name" value="ENDOTHELINR"/>
</dbReference>
<feature type="transmembrane region" description="Helical" evidence="15">
    <location>
        <begin position="336"/>
        <end position="364"/>
    </location>
</feature>
<feature type="domain" description="G-protein coupled receptors family 1 profile" evidence="17">
    <location>
        <begin position="96"/>
        <end position="361"/>
    </location>
</feature>
<dbReference type="CTD" id="560081"/>
<keyword evidence="11 14" id="KW-0807">Transducer</keyword>
<dbReference type="Proteomes" id="UP000515145">
    <property type="component" value="Chromosome 21"/>
</dbReference>
<comment type="similarity">
    <text evidence="14">Belongs to the G-protein coupled receptor 1 family.</text>
</comment>
<dbReference type="PROSITE" id="PS00237">
    <property type="entry name" value="G_PROTEIN_RECEP_F1_1"/>
    <property type="match status" value="1"/>
</dbReference>
<feature type="transmembrane region" description="Helical" evidence="15">
    <location>
        <begin position="80"/>
        <end position="104"/>
    </location>
</feature>
<feature type="signal peptide" evidence="16">
    <location>
        <begin position="1"/>
        <end position="19"/>
    </location>
</feature>
<dbReference type="GO" id="GO:0005886">
    <property type="term" value="C:plasma membrane"/>
    <property type="evidence" value="ECO:0007669"/>
    <property type="project" value="UniProtKB-SubCell"/>
</dbReference>
<evidence type="ECO:0000256" key="12">
    <source>
        <dbReference type="ARBA" id="ARBA00023288"/>
    </source>
</evidence>
<keyword evidence="12" id="KW-0449">Lipoprotein</keyword>
<dbReference type="GO" id="GO:0042310">
    <property type="term" value="P:vasoconstriction"/>
    <property type="evidence" value="ECO:0007669"/>
    <property type="project" value="InterPro"/>
</dbReference>
<keyword evidence="7 15" id="KW-0472">Membrane</keyword>
<keyword evidence="8" id="KW-0564">Palmitate</keyword>
<evidence type="ECO:0000256" key="1">
    <source>
        <dbReference type="ARBA" id="ARBA00004651"/>
    </source>
</evidence>
<evidence type="ECO:0000256" key="9">
    <source>
        <dbReference type="ARBA" id="ARBA00023157"/>
    </source>
</evidence>
<dbReference type="SMART" id="SM01381">
    <property type="entry name" value="7TM_GPCR_Srsx"/>
    <property type="match status" value="1"/>
</dbReference>
<dbReference type="InterPro" id="IPR017452">
    <property type="entry name" value="GPCR_Rhodpsn_7TM"/>
</dbReference>
<evidence type="ECO:0000256" key="6">
    <source>
        <dbReference type="ARBA" id="ARBA00023040"/>
    </source>
</evidence>
<evidence type="ECO:0000313" key="19">
    <source>
        <dbReference type="RefSeq" id="XP_028249094.1"/>
    </source>
</evidence>
<evidence type="ECO:0000313" key="18">
    <source>
        <dbReference type="Proteomes" id="UP000515145"/>
    </source>
</evidence>
<dbReference type="InterPro" id="IPR001112">
    <property type="entry name" value="ETB_rcpt"/>
</dbReference>
<accession>A0A6P7HKL0</accession>
<evidence type="ECO:0000256" key="10">
    <source>
        <dbReference type="ARBA" id="ARBA00023170"/>
    </source>
</evidence>
<dbReference type="RefSeq" id="XP_028249094.1">
    <property type="nucleotide sequence ID" value="XM_028393293.1"/>
</dbReference>
<dbReference type="InterPro" id="IPR000276">
    <property type="entry name" value="GPCR_Rhodpsn"/>
</dbReference>
<keyword evidence="6 14" id="KW-0297">G-protein coupled receptor</keyword>
<keyword evidence="16" id="KW-0732">Signal</keyword>
<dbReference type="InterPro" id="IPR051193">
    <property type="entry name" value="GPCR_endothelin_rcpt"/>
</dbReference>
<dbReference type="PANTHER" id="PTHR46099">
    <property type="entry name" value="G_PROTEIN_RECEP_F1_2 DOMAIN-CONTAINING PROTEIN"/>
    <property type="match status" value="1"/>
</dbReference>
<dbReference type="GO" id="GO:0004962">
    <property type="term" value="F:endothelin receptor activity"/>
    <property type="evidence" value="ECO:0007669"/>
    <property type="project" value="InterPro"/>
</dbReference>
<dbReference type="SUPFAM" id="SSF81321">
    <property type="entry name" value="Family A G protein-coupled receptor-like"/>
    <property type="match status" value="1"/>
</dbReference>
<evidence type="ECO:0000256" key="13">
    <source>
        <dbReference type="ARBA" id="ARBA00032475"/>
    </source>
</evidence>
<evidence type="ECO:0000256" key="2">
    <source>
        <dbReference type="ARBA" id="ARBA00015019"/>
    </source>
</evidence>